<gene>
    <name evidence="10" type="ORF">DCHRY22_LOCUS2397</name>
</gene>
<comment type="caution">
    <text evidence="10">The sequence shown here is derived from an EMBL/GenBank/DDBJ whole genome shotgun (WGS) entry which is preliminary data.</text>
</comment>
<evidence type="ECO:0000313" key="11">
    <source>
        <dbReference type="Proteomes" id="UP000789524"/>
    </source>
</evidence>
<dbReference type="AlphaFoldDB" id="A0A8J2QE14"/>
<evidence type="ECO:0000256" key="6">
    <source>
        <dbReference type="ARBA" id="ARBA00023170"/>
    </source>
</evidence>
<sequence length="589" mass="66845">MRIEKHALDLNKNLHQWTFPIGVLMDGSCDGIPSVLEQASRSELFDDVHMWLIFENLNEKRSGGVRIENVLQNLNLSINTDIVVALNTEETDIQLMDVFNFGKIQGNSLEKKFIGTWSPGRGLNISLSRFKYYDRWDLHNLTLRAITVVLGAPQGYDPEMILEPGYDWRVALITKSAAQLLAIIRENHNFRFNYTIADLWVGSPLKNSTLGVTNSIYWGEQDISFTSLRMFSPWMEWVDPFFPPTTKLETKFFYLILDKGVGNYENRFLTPLSSGVWWCTAVASVVCVAVLAVTAVLEERDEPGLYALFSVFAVICQQAYEDGVQLFDEFSSSQGRRLILLVVGLMSMLLYNYYTSSVVSWLLNAAAPTMSNIDELIDSDFELVFEDTSYTRGWLNNPGFFYYSGLKNPKEDILRNRATVTKRTTKLLQTAAEGMELIRSGDYAFHTEPYTAYQAISRSFKEKDICALGSLQIMIPANTYIVGQKRSPYKKFFVWSLMRLLERGHTSAVRARASGVTPTCSGTVPRALALGQAAPAFAILAQTAFVSFIILLFEIYWHKRRSHDKKQVRVLNNRTHNAQEVGKNDSLRV</sequence>
<keyword evidence="2" id="KW-1003">Cell membrane</keyword>
<evidence type="ECO:0000313" key="10">
    <source>
        <dbReference type="EMBL" id="CAG9560795.1"/>
    </source>
</evidence>
<feature type="domain" description="Ionotropic receptor 75a N-terminal" evidence="9">
    <location>
        <begin position="10"/>
        <end position="148"/>
    </location>
</feature>
<evidence type="ECO:0000256" key="5">
    <source>
        <dbReference type="ARBA" id="ARBA00023136"/>
    </source>
</evidence>
<dbReference type="PANTHER" id="PTHR42643:SF32">
    <property type="entry name" value="IONOTROPIC RECEPTOR 31A, ISOFORM C-RELATED"/>
    <property type="match status" value="1"/>
</dbReference>
<evidence type="ECO:0000256" key="7">
    <source>
        <dbReference type="ARBA" id="ARBA00023180"/>
    </source>
</evidence>
<protein>
    <submittedName>
        <fullName evidence="10">(African queen) hypothetical protein</fullName>
    </submittedName>
</protein>
<keyword evidence="11" id="KW-1185">Reference proteome</keyword>
<comment type="subcellular location">
    <subcellularLocation>
        <location evidence="1">Cell membrane</location>
        <topology evidence="1">Multi-pass membrane protein</topology>
    </subcellularLocation>
</comment>
<evidence type="ECO:0000256" key="1">
    <source>
        <dbReference type="ARBA" id="ARBA00004651"/>
    </source>
</evidence>
<evidence type="ECO:0000256" key="2">
    <source>
        <dbReference type="ARBA" id="ARBA00022475"/>
    </source>
</evidence>
<feature type="transmembrane region" description="Helical" evidence="8">
    <location>
        <begin position="340"/>
        <end position="363"/>
    </location>
</feature>
<feature type="transmembrane region" description="Helical" evidence="8">
    <location>
        <begin position="304"/>
        <end position="320"/>
    </location>
</feature>
<feature type="transmembrane region" description="Helical" evidence="8">
    <location>
        <begin position="275"/>
        <end position="297"/>
    </location>
</feature>
<evidence type="ECO:0000256" key="4">
    <source>
        <dbReference type="ARBA" id="ARBA00022989"/>
    </source>
</evidence>
<proteinExistence type="predicted"/>
<dbReference type="SUPFAM" id="SSF53850">
    <property type="entry name" value="Periplasmic binding protein-like II"/>
    <property type="match status" value="1"/>
</dbReference>
<accession>A0A8J2QE14</accession>
<keyword evidence="3 8" id="KW-0812">Transmembrane</keyword>
<dbReference type="OrthoDB" id="7740483at2759"/>
<keyword evidence="6" id="KW-0675">Receptor</keyword>
<dbReference type="GO" id="GO:0005886">
    <property type="term" value="C:plasma membrane"/>
    <property type="evidence" value="ECO:0007669"/>
    <property type="project" value="UniProtKB-SubCell"/>
</dbReference>
<feature type="transmembrane region" description="Helical" evidence="8">
    <location>
        <begin position="536"/>
        <end position="557"/>
    </location>
</feature>
<dbReference type="InterPro" id="IPR052192">
    <property type="entry name" value="Insect_Ionotropic_Sensory_Rcpt"/>
</dbReference>
<evidence type="ECO:0000256" key="8">
    <source>
        <dbReference type="SAM" id="Phobius"/>
    </source>
</evidence>
<reference evidence="10" key="1">
    <citation type="submission" date="2021-09" db="EMBL/GenBank/DDBJ databases">
        <authorList>
            <person name="Martin H S."/>
        </authorList>
    </citation>
    <scope>NUCLEOTIDE SEQUENCE</scope>
</reference>
<keyword evidence="5 8" id="KW-0472">Membrane</keyword>
<name>A0A8J2QE14_9NEOP</name>
<dbReference type="EMBL" id="CAKASE010000045">
    <property type="protein sequence ID" value="CAG9560795.1"/>
    <property type="molecule type" value="Genomic_DNA"/>
</dbReference>
<organism evidence="10 11">
    <name type="scientific">Danaus chrysippus</name>
    <name type="common">African queen</name>
    <dbReference type="NCBI Taxonomy" id="151541"/>
    <lineage>
        <taxon>Eukaryota</taxon>
        <taxon>Metazoa</taxon>
        <taxon>Ecdysozoa</taxon>
        <taxon>Arthropoda</taxon>
        <taxon>Hexapoda</taxon>
        <taxon>Insecta</taxon>
        <taxon>Pterygota</taxon>
        <taxon>Neoptera</taxon>
        <taxon>Endopterygota</taxon>
        <taxon>Lepidoptera</taxon>
        <taxon>Glossata</taxon>
        <taxon>Ditrysia</taxon>
        <taxon>Papilionoidea</taxon>
        <taxon>Nymphalidae</taxon>
        <taxon>Danainae</taxon>
        <taxon>Danaini</taxon>
        <taxon>Danaina</taxon>
        <taxon>Danaus</taxon>
        <taxon>Anosia</taxon>
    </lineage>
</organism>
<keyword evidence="4 8" id="KW-1133">Transmembrane helix</keyword>
<dbReference type="Pfam" id="PF24576">
    <property type="entry name" value="IR75A_N"/>
    <property type="match status" value="1"/>
</dbReference>
<keyword evidence="7" id="KW-0325">Glycoprotein</keyword>
<dbReference type="InterPro" id="IPR057074">
    <property type="entry name" value="IR75A_N"/>
</dbReference>
<dbReference type="Proteomes" id="UP000789524">
    <property type="component" value="Unassembled WGS sequence"/>
</dbReference>
<dbReference type="Gene3D" id="1.10.287.70">
    <property type="match status" value="1"/>
</dbReference>
<evidence type="ECO:0000259" key="9">
    <source>
        <dbReference type="Pfam" id="PF24576"/>
    </source>
</evidence>
<evidence type="ECO:0000256" key="3">
    <source>
        <dbReference type="ARBA" id="ARBA00022692"/>
    </source>
</evidence>
<dbReference type="PANTHER" id="PTHR42643">
    <property type="entry name" value="IONOTROPIC RECEPTOR 20A-RELATED"/>
    <property type="match status" value="1"/>
</dbReference>
<feature type="transmembrane region" description="Helical" evidence="8">
    <location>
        <begin position="465"/>
        <end position="483"/>
    </location>
</feature>